<comment type="subcellular location">
    <subcellularLocation>
        <location evidence="1">Membrane</location>
        <topology evidence="1">Multi-pass membrane protein</topology>
    </subcellularLocation>
</comment>
<feature type="transmembrane region" description="Helical" evidence="6">
    <location>
        <begin position="105"/>
        <end position="138"/>
    </location>
</feature>
<dbReference type="InterPro" id="IPR002549">
    <property type="entry name" value="AI-2E-like"/>
</dbReference>
<dbReference type="EMBL" id="UINC01162500">
    <property type="protein sequence ID" value="SVD62284.1"/>
    <property type="molecule type" value="Genomic_DNA"/>
</dbReference>
<gene>
    <name evidence="7" type="ORF">METZ01_LOCUS415138</name>
</gene>
<comment type="similarity">
    <text evidence="2">Belongs to the autoinducer-2 exporter (AI-2E) (TC 2.A.86) family.</text>
</comment>
<name>A0A382WUH5_9ZZZZ</name>
<evidence type="ECO:0000256" key="3">
    <source>
        <dbReference type="ARBA" id="ARBA00022692"/>
    </source>
</evidence>
<keyword evidence="4 6" id="KW-1133">Transmembrane helix</keyword>
<evidence type="ECO:0000256" key="2">
    <source>
        <dbReference type="ARBA" id="ARBA00009773"/>
    </source>
</evidence>
<dbReference type="GO" id="GO:0055085">
    <property type="term" value="P:transmembrane transport"/>
    <property type="evidence" value="ECO:0007669"/>
    <property type="project" value="TreeGrafter"/>
</dbReference>
<organism evidence="7">
    <name type="scientific">marine metagenome</name>
    <dbReference type="NCBI Taxonomy" id="408172"/>
    <lineage>
        <taxon>unclassified sequences</taxon>
        <taxon>metagenomes</taxon>
        <taxon>ecological metagenomes</taxon>
    </lineage>
</organism>
<keyword evidence="3 6" id="KW-0812">Transmembrane</keyword>
<dbReference type="PANTHER" id="PTHR21716">
    <property type="entry name" value="TRANSMEMBRANE PROTEIN"/>
    <property type="match status" value="1"/>
</dbReference>
<evidence type="ECO:0000256" key="4">
    <source>
        <dbReference type="ARBA" id="ARBA00022989"/>
    </source>
</evidence>
<feature type="transmembrane region" description="Helical" evidence="6">
    <location>
        <begin position="47"/>
        <end position="66"/>
    </location>
</feature>
<evidence type="ECO:0008006" key="8">
    <source>
        <dbReference type="Google" id="ProtNLM"/>
    </source>
</evidence>
<dbReference type="AlphaFoldDB" id="A0A382WUH5"/>
<reference evidence="7" key="1">
    <citation type="submission" date="2018-05" db="EMBL/GenBank/DDBJ databases">
        <authorList>
            <person name="Lanie J.A."/>
            <person name="Ng W.-L."/>
            <person name="Kazmierczak K.M."/>
            <person name="Andrzejewski T.M."/>
            <person name="Davidsen T.M."/>
            <person name="Wayne K.J."/>
            <person name="Tettelin H."/>
            <person name="Glass J.I."/>
            <person name="Rusch D."/>
            <person name="Podicherti R."/>
            <person name="Tsui H.-C.T."/>
            <person name="Winkler M.E."/>
        </authorList>
    </citation>
    <scope>NUCLEOTIDE SEQUENCE</scope>
</reference>
<accession>A0A382WUH5</accession>
<keyword evidence="5 6" id="KW-0472">Membrane</keyword>
<proteinExistence type="inferred from homology"/>
<feature type="transmembrane region" description="Helical" evidence="6">
    <location>
        <begin position="73"/>
        <end position="93"/>
    </location>
</feature>
<dbReference type="Pfam" id="PF01594">
    <property type="entry name" value="AI-2E_transport"/>
    <property type="match status" value="1"/>
</dbReference>
<evidence type="ECO:0000313" key="7">
    <source>
        <dbReference type="EMBL" id="SVD62284.1"/>
    </source>
</evidence>
<feature type="transmembrane region" description="Helical" evidence="6">
    <location>
        <begin position="20"/>
        <end position="41"/>
    </location>
</feature>
<protein>
    <recommendedName>
        <fullName evidence="8">AI-2E family transporter</fullName>
    </recommendedName>
</protein>
<evidence type="ECO:0000256" key="5">
    <source>
        <dbReference type="ARBA" id="ARBA00023136"/>
    </source>
</evidence>
<evidence type="ECO:0000256" key="1">
    <source>
        <dbReference type="ARBA" id="ARBA00004141"/>
    </source>
</evidence>
<sequence>MDEVLAGFVRGQLMVSLIMAGLYSVGLFSCGTPMSLFIGLMAGLANLVPYLGLVLGFLPAAVLTFMQTQDWMLLLGVAGVFSVVQVLESTIITPRVVGDKIGLHPVAIMLAVLLGAEFFGLVGIITAVPAVAALNVLFNHGLKQYKSSSFYTS</sequence>
<evidence type="ECO:0000256" key="6">
    <source>
        <dbReference type="SAM" id="Phobius"/>
    </source>
</evidence>
<dbReference type="PANTHER" id="PTHR21716:SF64">
    <property type="entry name" value="AI-2 TRANSPORT PROTEIN TQSA"/>
    <property type="match status" value="1"/>
</dbReference>
<dbReference type="GO" id="GO:0016020">
    <property type="term" value="C:membrane"/>
    <property type="evidence" value="ECO:0007669"/>
    <property type="project" value="UniProtKB-SubCell"/>
</dbReference>